<dbReference type="InterPro" id="IPR049874">
    <property type="entry name" value="ROK_cs"/>
</dbReference>
<organism evidence="2 3">
    <name type="scientific">Actinospica acidithermotolerans</name>
    <dbReference type="NCBI Taxonomy" id="2828514"/>
    <lineage>
        <taxon>Bacteria</taxon>
        <taxon>Bacillati</taxon>
        <taxon>Actinomycetota</taxon>
        <taxon>Actinomycetes</taxon>
        <taxon>Catenulisporales</taxon>
        <taxon>Actinospicaceae</taxon>
        <taxon>Actinospica</taxon>
    </lineage>
</organism>
<dbReference type="SUPFAM" id="SSF53067">
    <property type="entry name" value="Actin-like ATPase domain"/>
    <property type="match status" value="1"/>
</dbReference>
<dbReference type="Proteomes" id="UP000676325">
    <property type="component" value="Unassembled WGS sequence"/>
</dbReference>
<dbReference type="RefSeq" id="WP_212518486.1">
    <property type="nucleotide sequence ID" value="NZ_JAGSOH010000032.1"/>
</dbReference>
<dbReference type="InterPro" id="IPR036390">
    <property type="entry name" value="WH_DNA-bd_sf"/>
</dbReference>
<accession>A0A941E9B1</accession>
<gene>
    <name evidence="2" type="ORF">KDK95_13570</name>
</gene>
<reference evidence="2" key="1">
    <citation type="submission" date="2021-04" db="EMBL/GenBank/DDBJ databases">
        <title>Genome based classification of Actinospica acidithermotolerans sp. nov., an actinobacterium isolated from an Indonesian hot spring.</title>
        <authorList>
            <person name="Kusuma A.B."/>
            <person name="Putra K.E."/>
            <person name="Nafisah S."/>
            <person name="Loh J."/>
            <person name="Nouioui I."/>
            <person name="Goodfellow M."/>
        </authorList>
    </citation>
    <scope>NUCLEOTIDE SEQUENCE</scope>
    <source>
        <strain evidence="2">MGRD01-02</strain>
    </source>
</reference>
<dbReference type="PROSITE" id="PS01125">
    <property type="entry name" value="ROK"/>
    <property type="match status" value="1"/>
</dbReference>
<comment type="similarity">
    <text evidence="1">Belongs to the ROK (NagC/XylR) family.</text>
</comment>
<dbReference type="InterPro" id="IPR036388">
    <property type="entry name" value="WH-like_DNA-bd_sf"/>
</dbReference>
<dbReference type="Gene3D" id="1.10.10.10">
    <property type="entry name" value="Winged helix-like DNA-binding domain superfamily/Winged helix DNA-binding domain"/>
    <property type="match status" value="1"/>
</dbReference>
<dbReference type="InterPro" id="IPR000600">
    <property type="entry name" value="ROK"/>
</dbReference>
<dbReference type="InterPro" id="IPR043129">
    <property type="entry name" value="ATPase_NBD"/>
</dbReference>
<dbReference type="Gene3D" id="3.30.420.40">
    <property type="match status" value="2"/>
</dbReference>
<dbReference type="Pfam" id="PF00480">
    <property type="entry name" value="ROK"/>
    <property type="match status" value="1"/>
</dbReference>
<dbReference type="SUPFAM" id="SSF46785">
    <property type="entry name" value="Winged helix' DNA-binding domain"/>
    <property type="match status" value="1"/>
</dbReference>
<comment type="caution">
    <text evidence="2">The sequence shown here is derived from an EMBL/GenBank/DDBJ whole genome shotgun (WGS) entry which is preliminary data.</text>
</comment>
<evidence type="ECO:0000313" key="3">
    <source>
        <dbReference type="Proteomes" id="UP000676325"/>
    </source>
</evidence>
<name>A0A941E9B1_9ACTN</name>
<sequence>MTSPTGPADVRRRNLSLVLRHIAAHGPCARTEVADATGLVHGSITALTAELIGSGLVHEVGLASSGARGRPRRLLELAPGRVLTIAIQVKKSQLLCAATDLGGAILWRDERPHHAEYGDPRPVVRAITEIVDDAWNAIRRSQARERGHLARVVVAVPGAVVEDEVVADSILLGWRRVDLRGLLRAQDPTVTCPISVVNEANMAAFAEYGALVDRTGEVPKVFAYLRVLRTGIGGGLVVDGAVQTGGHGMAGEFGHIPVSFDGPACKCGDHGCLVTYLGVPALLVAAGMDPDDYDPDLQDGHAEFDRRLRGGDPATIRALETGARALATALTAVSRVADPEKVVLGGHLAAWSGHLVPNVLRHLAGRRAVTPTDEPEISTDLLGEDATLLGALRYGCETVFDDPTSVPQVESVERPAVLP</sequence>
<evidence type="ECO:0000256" key="1">
    <source>
        <dbReference type="ARBA" id="ARBA00006479"/>
    </source>
</evidence>
<dbReference type="EMBL" id="JAGSOH010000032">
    <property type="protein sequence ID" value="MBR7827341.1"/>
    <property type="molecule type" value="Genomic_DNA"/>
</dbReference>
<proteinExistence type="inferred from homology"/>
<evidence type="ECO:0000313" key="2">
    <source>
        <dbReference type="EMBL" id="MBR7827341.1"/>
    </source>
</evidence>
<protein>
    <submittedName>
        <fullName evidence="2">ROK family protein</fullName>
    </submittedName>
</protein>
<keyword evidence="3" id="KW-1185">Reference proteome</keyword>
<dbReference type="PANTHER" id="PTHR18964:SF149">
    <property type="entry name" value="BIFUNCTIONAL UDP-N-ACETYLGLUCOSAMINE 2-EPIMERASE_N-ACETYLMANNOSAMINE KINASE"/>
    <property type="match status" value="1"/>
</dbReference>
<dbReference type="PANTHER" id="PTHR18964">
    <property type="entry name" value="ROK (REPRESSOR, ORF, KINASE) FAMILY"/>
    <property type="match status" value="1"/>
</dbReference>
<dbReference type="AlphaFoldDB" id="A0A941E9B1"/>